<protein>
    <recommendedName>
        <fullName evidence="4">Chaperone of endosialidase</fullName>
    </recommendedName>
</protein>
<dbReference type="Proteomes" id="UP001348397">
    <property type="component" value="Unassembled WGS sequence"/>
</dbReference>
<feature type="chain" id="PRO_5046630313" description="Chaperone of endosialidase" evidence="1">
    <location>
        <begin position="19"/>
        <end position="458"/>
    </location>
</feature>
<sequence length="458" mass="49687">MKKMFSALSVLSVCLLSAQIFNPTSTVSTTTNPFTNNVGIGTNAPTEKLTVSSAHAGSVIRLHSTGDGSTNPANLLLWASEPGETYTGVGIGNNVKNYSAGQSFVLLNPTTGGSYIRLLDNEINFNLISNSGIKKKVINITGNGNVGIGTSYTPEYKLQVNDGMITSKIEDVIVSPTNKVGYLINQLGQNVFEMSFARDNLGVVNMKTFLDNPIIIGTNDIERMRITATGDIGIGIANPTEKLDVLGNIRIGSNHSTEGINALSIRYLNGSLNNWGSLRSSSATFMSFGVKADNTVSDGWLSSDASMNSRLAMTMGNEGFLFLSANQQSTAINSPVAMTEVMKITTAGNAALQGKFEAKEIKVTLTPTADFVFENDYNLPKLEDVEKHIKEKKHLPEIASAKEMEKEGVNVGEFQIKLLQKIEELTLYTIEQNKLLKEQVEVIKEQQKRIEKLEANTK</sequence>
<gene>
    <name evidence="2" type="ORF">SOP96_16230</name>
</gene>
<reference evidence="2 3" key="1">
    <citation type="submission" date="2024-01" db="EMBL/GenBank/DDBJ databases">
        <title>Chryseobacterium sp. T9W2-O.</title>
        <authorList>
            <person name="Maltman C."/>
        </authorList>
    </citation>
    <scope>NUCLEOTIDE SEQUENCE [LARGE SCALE GENOMIC DNA]</scope>
    <source>
        <strain evidence="2 3">T9W2-O</strain>
    </source>
</reference>
<evidence type="ECO:0008006" key="4">
    <source>
        <dbReference type="Google" id="ProtNLM"/>
    </source>
</evidence>
<name>A0ABU6HW24_9FLAO</name>
<comment type="caution">
    <text evidence="2">The sequence shown here is derived from an EMBL/GenBank/DDBJ whole genome shotgun (WGS) entry which is preliminary data.</text>
</comment>
<evidence type="ECO:0000256" key="1">
    <source>
        <dbReference type="SAM" id="SignalP"/>
    </source>
</evidence>
<accession>A0ABU6HW24</accession>
<organism evidence="2 3">
    <name type="scientific">Chryseobacterium salviniae</name>
    <dbReference type="NCBI Taxonomy" id="3101750"/>
    <lineage>
        <taxon>Bacteria</taxon>
        <taxon>Pseudomonadati</taxon>
        <taxon>Bacteroidota</taxon>
        <taxon>Flavobacteriia</taxon>
        <taxon>Flavobacteriales</taxon>
        <taxon>Weeksellaceae</taxon>
        <taxon>Chryseobacterium group</taxon>
        <taxon>Chryseobacterium</taxon>
    </lineage>
</organism>
<keyword evidence="1" id="KW-0732">Signal</keyword>
<feature type="signal peptide" evidence="1">
    <location>
        <begin position="1"/>
        <end position="18"/>
    </location>
</feature>
<dbReference type="RefSeq" id="WP_326321945.1">
    <property type="nucleotide sequence ID" value="NZ_JAYLAA010000050.1"/>
</dbReference>
<keyword evidence="3" id="KW-1185">Reference proteome</keyword>
<proteinExistence type="predicted"/>
<dbReference type="EMBL" id="JAYLAA010000050">
    <property type="protein sequence ID" value="MEC3877264.1"/>
    <property type="molecule type" value="Genomic_DNA"/>
</dbReference>
<evidence type="ECO:0000313" key="2">
    <source>
        <dbReference type="EMBL" id="MEC3877264.1"/>
    </source>
</evidence>
<evidence type="ECO:0000313" key="3">
    <source>
        <dbReference type="Proteomes" id="UP001348397"/>
    </source>
</evidence>